<keyword evidence="3" id="KW-1185">Reference proteome</keyword>
<proteinExistence type="predicted"/>
<evidence type="ECO:0000259" key="1">
    <source>
        <dbReference type="Pfam" id="PF00535"/>
    </source>
</evidence>
<feature type="domain" description="Glycosyltransferase 2-like" evidence="1">
    <location>
        <begin position="9"/>
        <end position="163"/>
    </location>
</feature>
<dbReference type="PANTHER" id="PTHR22916">
    <property type="entry name" value="GLYCOSYLTRANSFERASE"/>
    <property type="match status" value="1"/>
</dbReference>
<dbReference type="InterPro" id="IPR001173">
    <property type="entry name" value="Glyco_trans_2-like"/>
</dbReference>
<dbReference type="EMBL" id="JABERG010000015">
    <property type="protein sequence ID" value="NNH88092.1"/>
    <property type="molecule type" value="Genomic_DNA"/>
</dbReference>
<evidence type="ECO:0000313" key="3">
    <source>
        <dbReference type="Proteomes" id="UP000546536"/>
    </source>
</evidence>
<dbReference type="Gene3D" id="3.90.550.10">
    <property type="entry name" value="Spore Coat Polysaccharide Biosynthesis Protein SpsA, Chain A"/>
    <property type="match status" value="1"/>
</dbReference>
<evidence type="ECO:0000313" key="2">
    <source>
        <dbReference type="EMBL" id="NNH88092.1"/>
    </source>
</evidence>
<dbReference type="RefSeq" id="WP_171544628.1">
    <property type="nucleotide sequence ID" value="NZ_JABERG010000015.1"/>
</dbReference>
<dbReference type="InterPro" id="IPR029044">
    <property type="entry name" value="Nucleotide-diphossugar_trans"/>
</dbReference>
<accession>A0ABX1V464</accession>
<dbReference type="Pfam" id="PF00535">
    <property type="entry name" value="Glycos_transf_2"/>
    <property type="match status" value="1"/>
</dbReference>
<name>A0ABX1V464_9GAMM</name>
<dbReference type="Proteomes" id="UP000546536">
    <property type="component" value="Unassembled WGS sequence"/>
</dbReference>
<gene>
    <name evidence="2" type="ORF">HLH13_10345</name>
</gene>
<sequence length="286" mass="33705">MKNNYPLISIIIPCYNHEKYIEDSIQSIIEQTYSNIEFIIIDDGSKDKSVEKIQAMLPACKQRFEHVYFTTRPNKGLCATLNEALMLCHGKYISIIASDDIMLAHKTQLQVDYLEENPDVSGVFSGVELIDSNNQIIDKRVSERTEYSFQEIFSNKHDLPALTQMYRLKDINEVGGYDENIKIEDWFLLLKLTNQNKILRYIPEILCQYRIHEENFSKNNMNMIVEMKKVANCFKTHANYYRINYKLNSRLAKEFYRQGLIKKSILTRVKSIFHLYIYKFFKGAKK</sequence>
<dbReference type="PANTHER" id="PTHR22916:SF3">
    <property type="entry name" value="UDP-GLCNAC:BETAGAL BETA-1,3-N-ACETYLGLUCOSAMINYLTRANSFERASE-LIKE PROTEIN 1"/>
    <property type="match status" value="1"/>
</dbReference>
<comment type="caution">
    <text evidence="2">The sequence shown here is derived from an EMBL/GenBank/DDBJ whole genome shotgun (WGS) entry which is preliminary data.</text>
</comment>
<reference evidence="2 3" key="1">
    <citation type="submission" date="2020-04" db="EMBL/GenBank/DDBJ databases">
        <title>Acinetobacter Taxon 24.</title>
        <authorList>
            <person name="Nemec A."/>
            <person name="Radolfova-Krizova L."/>
            <person name="Higgins P.G."/>
            <person name="Spanelova P."/>
        </authorList>
    </citation>
    <scope>NUCLEOTIDE SEQUENCE [LARGE SCALE GENOMIC DNA]</scope>
    <source>
        <strain evidence="2 3">ANC 4279</strain>
    </source>
</reference>
<organism evidence="2 3">
    <name type="scientific">Acinetobacter terrae</name>
    <dbReference type="NCBI Taxonomy" id="2731247"/>
    <lineage>
        <taxon>Bacteria</taxon>
        <taxon>Pseudomonadati</taxon>
        <taxon>Pseudomonadota</taxon>
        <taxon>Gammaproteobacteria</taxon>
        <taxon>Moraxellales</taxon>
        <taxon>Moraxellaceae</taxon>
        <taxon>Acinetobacter</taxon>
        <taxon>Acinetobacter Taxon 24</taxon>
    </lineage>
</organism>
<protein>
    <submittedName>
        <fullName evidence="2">Glycosyltransferase</fullName>
    </submittedName>
</protein>
<dbReference type="SUPFAM" id="SSF53448">
    <property type="entry name" value="Nucleotide-diphospho-sugar transferases"/>
    <property type="match status" value="1"/>
</dbReference>